<dbReference type="Gene3D" id="1.20.140.10">
    <property type="entry name" value="Butyryl-CoA Dehydrogenase, subunit A, domain 3"/>
    <property type="match status" value="1"/>
</dbReference>
<dbReference type="PIRSF" id="PIRSF016578">
    <property type="entry name" value="HsaA"/>
    <property type="match status" value="1"/>
</dbReference>
<dbReference type="Pfam" id="PF08028">
    <property type="entry name" value="Acyl-CoA_dh_2"/>
    <property type="match status" value="1"/>
</dbReference>
<dbReference type="Gene3D" id="2.40.110.10">
    <property type="entry name" value="Butyryl-CoA Dehydrogenase, subunit A, domain 2"/>
    <property type="match status" value="1"/>
</dbReference>
<keyword evidence="2" id="KW-0560">Oxidoreductase</keyword>
<dbReference type="InterPro" id="IPR013107">
    <property type="entry name" value="Acyl-CoA_DH_C"/>
</dbReference>
<gene>
    <name evidence="5" type="ORF">QO014_000617</name>
</gene>
<evidence type="ECO:0000256" key="1">
    <source>
        <dbReference type="ARBA" id="ARBA00022630"/>
    </source>
</evidence>
<evidence type="ECO:0000259" key="4">
    <source>
        <dbReference type="Pfam" id="PF08028"/>
    </source>
</evidence>
<dbReference type="PANTHER" id="PTHR48083:SF19">
    <property type="entry name" value="FLAVIN-DEPENDENT MONOOXYGENASE, OXYGENASE SUBUNIT HSAA"/>
    <property type="match status" value="1"/>
</dbReference>
<dbReference type="InterPro" id="IPR036250">
    <property type="entry name" value="AcylCo_DH-like_C"/>
</dbReference>
<keyword evidence="1" id="KW-0285">Flavoprotein</keyword>
<dbReference type="InterPro" id="IPR006091">
    <property type="entry name" value="Acyl-CoA_Oxase/DH_mid-dom"/>
</dbReference>
<dbReference type="InterPro" id="IPR046373">
    <property type="entry name" value="Acyl-CoA_Oxase/DH_mid-dom_sf"/>
</dbReference>
<dbReference type="Pfam" id="PF02770">
    <property type="entry name" value="Acyl-CoA_dh_M"/>
    <property type="match status" value="1"/>
</dbReference>
<evidence type="ECO:0000256" key="2">
    <source>
        <dbReference type="ARBA" id="ARBA00023002"/>
    </source>
</evidence>
<feature type="domain" description="Acyl-CoA dehydrogenase C-terminal" evidence="4">
    <location>
        <begin position="240"/>
        <end position="378"/>
    </location>
</feature>
<proteinExistence type="predicted"/>
<sequence>MTQIDLAWGAGPSERYEALAQEFRPVFARIRATAVERDLARGLPHEEIGWLRDAGFTTLRLAPEQGGFGASLPELFNLLIELSEADSNVTNALRSHFGFTEDVLNSSALEWRAVWLGRIANRETIGSGFSEVGEARIGAFSTRLTRHGDHWLLNGSKYYTTGSLFADWINLGGTDENGQPVGALVPRQAPGVDVIDDWDGFGQALTASGTVRFSDVVIDPELVNPPGGRFAYSSAFFQLVHLATLAGIGRAAANDVARLVRERTRIYSHGNAPRVSEDPQILQVVGRVRGAAYSSGSIVLRAAEATQRAYEARLDSNPERLAAANAIAELEINQSVNVVTNLILDATTLLFDALGASAAKRGLGLDRYWRNARTISSHNPRIYRDRVVGDFAVNGTPPPAQYRIGTSETTAEKVPA</sequence>
<evidence type="ECO:0000259" key="3">
    <source>
        <dbReference type="Pfam" id="PF02770"/>
    </source>
</evidence>
<dbReference type="RefSeq" id="WP_266347175.1">
    <property type="nucleotide sequence ID" value="NZ_JAPKNG010000001.1"/>
</dbReference>
<dbReference type="SUPFAM" id="SSF56645">
    <property type="entry name" value="Acyl-CoA dehydrogenase NM domain-like"/>
    <property type="match status" value="1"/>
</dbReference>
<organism evidence="5 6">
    <name type="scientific">Kaistia dalseonensis</name>
    <dbReference type="NCBI Taxonomy" id="410840"/>
    <lineage>
        <taxon>Bacteria</taxon>
        <taxon>Pseudomonadati</taxon>
        <taxon>Pseudomonadota</taxon>
        <taxon>Alphaproteobacteria</taxon>
        <taxon>Hyphomicrobiales</taxon>
        <taxon>Kaistiaceae</taxon>
        <taxon>Kaistia</taxon>
    </lineage>
</organism>
<accession>A0ABU0H1T2</accession>
<dbReference type="InterPro" id="IPR037069">
    <property type="entry name" value="AcylCoA_DH/ox_N_sf"/>
</dbReference>
<comment type="caution">
    <text evidence="5">The sequence shown here is derived from an EMBL/GenBank/DDBJ whole genome shotgun (WGS) entry which is preliminary data.</text>
</comment>
<dbReference type="Proteomes" id="UP001241603">
    <property type="component" value="Unassembled WGS sequence"/>
</dbReference>
<keyword evidence="6" id="KW-1185">Reference proteome</keyword>
<name>A0ABU0H1T2_9HYPH</name>
<dbReference type="PANTHER" id="PTHR48083">
    <property type="entry name" value="MEDIUM-CHAIN SPECIFIC ACYL-COA DEHYDROGENASE, MITOCHONDRIAL-RELATED"/>
    <property type="match status" value="1"/>
</dbReference>
<protein>
    <submittedName>
        <fullName evidence="5">Alkylation response protein AidB-like acyl-CoA dehydrogenase</fullName>
    </submittedName>
</protein>
<evidence type="ECO:0000313" key="5">
    <source>
        <dbReference type="EMBL" id="MDQ0436247.1"/>
    </source>
</evidence>
<feature type="domain" description="Acyl-CoA oxidase/dehydrogenase middle" evidence="3">
    <location>
        <begin position="138"/>
        <end position="216"/>
    </location>
</feature>
<dbReference type="SUPFAM" id="SSF47203">
    <property type="entry name" value="Acyl-CoA dehydrogenase C-terminal domain-like"/>
    <property type="match status" value="1"/>
</dbReference>
<dbReference type="InterPro" id="IPR050741">
    <property type="entry name" value="Acyl-CoA_dehydrogenase"/>
</dbReference>
<evidence type="ECO:0000313" key="6">
    <source>
        <dbReference type="Proteomes" id="UP001241603"/>
    </source>
</evidence>
<dbReference type="Gene3D" id="1.10.540.10">
    <property type="entry name" value="Acyl-CoA dehydrogenase/oxidase, N-terminal domain"/>
    <property type="match status" value="1"/>
</dbReference>
<reference evidence="5 6" key="1">
    <citation type="submission" date="2023-07" db="EMBL/GenBank/DDBJ databases">
        <title>Genomic Encyclopedia of Type Strains, Phase IV (KMG-IV): sequencing the most valuable type-strain genomes for metagenomic binning, comparative biology and taxonomic classification.</title>
        <authorList>
            <person name="Goeker M."/>
        </authorList>
    </citation>
    <scope>NUCLEOTIDE SEQUENCE [LARGE SCALE GENOMIC DNA]</scope>
    <source>
        <strain evidence="5 6">B6-8</strain>
    </source>
</reference>
<dbReference type="CDD" id="cd01163">
    <property type="entry name" value="DszC"/>
    <property type="match status" value="1"/>
</dbReference>
<dbReference type="EMBL" id="JAUSVO010000001">
    <property type="protein sequence ID" value="MDQ0436247.1"/>
    <property type="molecule type" value="Genomic_DNA"/>
</dbReference>
<dbReference type="InterPro" id="IPR009100">
    <property type="entry name" value="AcylCoA_DH/oxidase_NM_dom_sf"/>
</dbReference>